<sequence length="493" mass="54681">MGVATVHYDSYQYRAKSGIRETNSDTELDGNETADLRRSSISINTSSSPTKVFKRHAPQLSEVSDVDGLSGNEMCEEPKSFSNSIPKTRRKPFETGEDCQDIDLGNTFDADMAMILGMTSDMELVMPNFDDEYLEDLKNDPVLAEQSRWPSTVSTVSSSYSHCSSTTMACSSSQPSPRSHSGTPSATTDEASCRAESLPVSPGTLAARTHIQSHDASHVNSRLSQPSDSSVHSPAQDLSIIHQDIDHLRRHRDSLKHNTDMATNSLSKSSCSSSHTTTSENQSSPSEYPRQNITIIQSNQWTFDNEGSSRARAFPPRSIQENCAMQGNDENQTFRVREHSYLPAQPQPSQVHSPLNKSTMMTENNISLVTANMSVLTPQEVQEDYYTRRNLRVCRQRQRRRSAISDRGSIVGPLFGSTEGFSPWARRFSTSDVHPLEKLIMPAIGANPLPASYYIPPSAFRTEATVAAEKEAERKRREQEEGSLLFFPSPTLS</sequence>
<evidence type="ECO:0000313" key="3">
    <source>
        <dbReference type="Proteomes" id="UP000703661"/>
    </source>
</evidence>
<accession>A0A9P6T0B1</accession>
<organism evidence="2 3">
    <name type="scientific">Entomortierella chlamydospora</name>
    <dbReference type="NCBI Taxonomy" id="101097"/>
    <lineage>
        <taxon>Eukaryota</taxon>
        <taxon>Fungi</taxon>
        <taxon>Fungi incertae sedis</taxon>
        <taxon>Mucoromycota</taxon>
        <taxon>Mortierellomycotina</taxon>
        <taxon>Mortierellomycetes</taxon>
        <taxon>Mortierellales</taxon>
        <taxon>Mortierellaceae</taxon>
        <taxon>Entomortierella</taxon>
    </lineage>
</organism>
<feature type="compositionally biased region" description="Basic and acidic residues" evidence="1">
    <location>
        <begin position="468"/>
        <end position="480"/>
    </location>
</feature>
<dbReference type="EMBL" id="JAAAID010000595">
    <property type="protein sequence ID" value="KAG0015785.1"/>
    <property type="molecule type" value="Genomic_DNA"/>
</dbReference>
<feature type="region of interest" description="Disordered" evidence="1">
    <location>
        <begin position="465"/>
        <end position="493"/>
    </location>
</feature>
<feature type="compositionally biased region" description="Low complexity" evidence="1">
    <location>
        <begin position="263"/>
        <end position="279"/>
    </location>
</feature>
<feature type="region of interest" description="Disordered" evidence="1">
    <location>
        <begin position="212"/>
        <end position="234"/>
    </location>
</feature>
<feature type="region of interest" description="Disordered" evidence="1">
    <location>
        <begin position="76"/>
        <end position="96"/>
    </location>
</feature>
<gene>
    <name evidence="2" type="ORF">BGZ80_009636</name>
</gene>
<protein>
    <submittedName>
        <fullName evidence="2">Uncharacterized protein</fullName>
    </submittedName>
</protein>
<name>A0A9P6T0B1_9FUNG</name>
<evidence type="ECO:0000256" key="1">
    <source>
        <dbReference type="SAM" id="MobiDB-lite"/>
    </source>
</evidence>
<dbReference type="Proteomes" id="UP000703661">
    <property type="component" value="Unassembled WGS sequence"/>
</dbReference>
<feature type="compositionally biased region" description="Polar residues" evidence="1">
    <location>
        <begin position="280"/>
        <end position="291"/>
    </location>
</feature>
<dbReference type="OrthoDB" id="2438715at2759"/>
<reference evidence="2" key="1">
    <citation type="journal article" date="2020" name="Fungal Divers.">
        <title>Resolving the Mortierellaceae phylogeny through synthesis of multi-gene phylogenetics and phylogenomics.</title>
        <authorList>
            <person name="Vandepol N."/>
            <person name="Liber J."/>
            <person name="Desiro A."/>
            <person name="Na H."/>
            <person name="Kennedy M."/>
            <person name="Barry K."/>
            <person name="Grigoriev I.V."/>
            <person name="Miller A.N."/>
            <person name="O'Donnell K."/>
            <person name="Stajich J.E."/>
            <person name="Bonito G."/>
        </authorList>
    </citation>
    <scope>NUCLEOTIDE SEQUENCE</scope>
    <source>
        <strain evidence="2">NRRL 2769</strain>
    </source>
</reference>
<feature type="compositionally biased region" description="Polar residues" evidence="1">
    <location>
        <begin position="218"/>
        <end position="233"/>
    </location>
</feature>
<evidence type="ECO:0000313" key="2">
    <source>
        <dbReference type="EMBL" id="KAG0015785.1"/>
    </source>
</evidence>
<keyword evidence="3" id="KW-1185">Reference proteome</keyword>
<feature type="region of interest" description="Disordered" evidence="1">
    <location>
        <begin position="164"/>
        <end position="199"/>
    </location>
</feature>
<feature type="region of interest" description="Disordered" evidence="1">
    <location>
        <begin position="260"/>
        <end position="291"/>
    </location>
</feature>
<dbReference type="AlphaFoldDB" id="A0A9P6T0B1"/>
<proteinExistence type="predicted"/>
<comment type="caution">
    <text evidence="2">The sequence shown here is derived from an EMBL/GenBank/DDBJ whole genome shotgun (WGS) entry which is preliminary data.</text>
</comment>
<feature type="compositionally biased region" description="Low complexity" evidence="1">
    <location>
        <begin position="164"/>
        <end position="181"/>
    </location>
</feature>